<evidence type="ECO:0000259" key="4">
    <source>
        <dbReference type="Pfam" id="PF00975"/>
    </source>
</evidence>
<proteinExistence type="inferred from homology"/>
<evidence type="ECO:0000313" key="6">
    <source>
        <dbReference type="Proteomes" id="UP000266677"/>
    </source>
</evidence>
<organism evidence="5 6">
    <name type="scientific">Nocardia panacis</name>
    <dbReference type="NCBI Taxonomy" id="2340916"/>
    <lineage>
        <taxon>Bacteria</taxon>
        <taxon>Bacillati</taxon>
        <taxon>Actinomycetota</taxon>
        <taxon>Actinomycetes</taxon>
        <taxon>Mycobacteriales</taxon>
        <taxon>Nocardiaceae</taxon>
        <taxon>Nocardia</taxon>
    </lineage>
</organism>
<evidence type="ECO:0000313" key="5">
    <source>
        <dbReference type="EMBL" id="RJO70060.1"/>
    </source>
</evidence>
<dbReference type="Proteomes" id="UP000266677">
    <property type="component" value="Unassembled WGS sequence"/>
</dbReference>
<name>A0A3A4K6F0_9NOCA</name>
<comment type="caution">
    <text evidence="5">The sequence shown here is derived from an EMBL/GenBank/DDBJ whole genome shotgun (WGS) entry which is preliminary data.</text>
</comment>
<dbReference type="AlphaFoldDB" id="A0A3A4K6F0"/>
<dbReference type="OrthoDB" id="8480037at2"/>
<dbReference type="GO" id="GO:0008610">
    <property type="term" value="P:lipid biosynthetic process"/>
    <property type="evidence" value="ECO:0007669"/>
    <property type="project" value="TreeGrafter"/>
</dbReference>
<evidence type="ECO:0000256" key="3">
    <source>
        <dbReference type="ARBA" id="ARBA00024293"/>
    </source>
</evidence>
<dbReference type="PANTHER" id="PTHR11487">
    <property type="entry name" value="THIOESTERASE"/>
    <property type="match status" value="1"/>
</dbReference>
<gene>
    <name evidence="5" type="ORF">D5S18_29845</name>
</gene>
<protein>
    <recommendedName>
        <fullName evidence="2">Thioesterase TesA</fullName>
    </recommendedName>
</protein>
<keyword evidence="6" id="KW-1185">Reference proteome</keyword>
<dbReference type="PANTHER" id="PTHR11487:SF0">
    <property type="entry name" value="S-ACYL FATTY ACID SYNTHASE THIOESTERASE, MEDIUM CHAIN"/>
    <property type="match status" value="1"/>
</dbReference>
<evidence type="ECO:0000256" key="2">
    <source>
        <dbReference type="ARBA" id="ARBA00015007"/>
    </source>
</evidence>
<evidence type="ECO:0000256" key="1">
    <source>
        <dbReference type="ARBA" id="ARBA00007169"/>
    </source>
</evidence>
<sequence length="244" mass="27173">MTGRVRRPISRPGRATVRLYCLAHAGGDARAFAPWSVLLPDHIEVCPIQLPGRGERLPHPPVDTLEAALDQIHAAISTTLPFALFGHSLGAVLAYEAAHRRTPAHLFISGHRAPHLPLREQSIHHLPDREFIARLAELNGTPQVLLENPNFLRMLLPTMRADFKISETYRHRPRPPLPCPLTVLGATEDPDVHRSELEAWTQHTSANCRITEFPGDHFYLFDHPEPPLTLISEALAAFAPAHTP</sequence>
<accession>A0A3A4K6F0</accession>
<dbReference type="EMBL" id="QZFU01000041">
    <property type="protein sequence ID" value="RJO70060.1"/>
    <property type="molecule type" value="Genomic_DNA"/>
</dbReference>
<dbReference type="Pfam" id="PF00975">
    <property type="entry name" value="Thioesterase"/>
    <property type="match status" value="1"/>
</dbReference>
<dbReference type="SUPFAM" id="SSF53474">
    <property type="entry name" value="alpha/beta-Hydrolases"/>
    <property type="match status" value="1"/>
</dbReference>
<dbReference type="InterPro" id="IPR001031">
    <property type="entry name" value="Thioesterase"/>
</dbReference>
<feature type="domain" description="Thioesterase" evidence="4">
    <location>
        <begin position="18"/>
        <end position="225"/>
    </location>
</feature>
<reference evidence="5 6" key="1">
    <citation type="submission" date="2018-09" db="EMBL/GenBank/DDBJ databases">
        <title>YIM PH21274 draft genome.</title>
        <authorList>
            <person name="Miao C."/>
        </authorList>
    </citation>
    <scope>NUCLEOTIDE SEQUENCE [LARGE SCALE GENOMIC DNA]</scope>
    <source>
        <strain evidence="5 6">YIM PH 21724</strain>
    </source>
</reference>
<dbReference type="InterPro" id="IPR029058">
    <property type="entry name" value="AB_hydrolase_fold"/>
</dbReference>
<comment type="similarity">
    <text evidence="1">Belongs to the thioesterase family.</text>
</comment>
<dbReference type="RefSeq" id="WP_120044427.1">
    <property type="nucleotide sequence ID" value="NZ_QZFU01000041.1"/>
</dbReference>
<dbReference type="Gene3D" id="3.40.50.1820">
    <property type="entry name" value="alpha/beta hydrolase"/>
    <property type="match status" value="1"/>
</dbReference>
<comment type="catalytic activity">
    <reaction evidence="3">
        <text>a fatty acyl-CoA + H2O = a fatty acid + CoA + H(+)</text>
        <dbReference type="Rhea" id="RHEA:16781"/>
        <dbReference type="ChEBI" id="CHEBI:15377"/>
        <dbReference type="ChEBI" id="CHEBI:15378"/>
        <dbReference type="ChEBI" id="CHEBI:28868"/>
        <dbReference type="ChEBI" id="CHEBI:57287"/>
        <dbReference type="ChEBI" id="CHEBI:77636"/>
    </reaction>
</comment>
<dbReference type="InterPro" id="IPR012223">
    <property type="entry name" value="TEII"/>
</dbReference>